<dbReference type="STRING" id="1116229.S3CMT4"/>
<accession>S3CMT4</accession>
<proteinExistence type="predicted"/>
<feature type="compositionally biased region" description="Polar residues" evidence="1">
    <location>
        <begin position="56"/>
        <end position="66"/>
    </location>
</feature>
<dbReference type="OrthoDB" id="5986190at2759"/>
<evidence type="ECO:0000313" key="2">
    <source>
        <dbReference type="EMBL" id="EPE27045.1"/>
    </source>
</evidence>
<feature type="compositionally biased region" description="Basic and acidic residues" evidence="1">
    <location>
        <begin position="40"/>
        <end position="53"/>
    </location>
</feature>
<feature type="region of interest" description="Disordered" evidence="1">
    <location>
        <begin position="38"/>
        <end position="69"/>
    </location>
</feature>
<gene>
    <name evidence="2" type="ORF">GLAREA_02959</name>
</gene>
<dbReference type="eggNOG" id="KOG1840">
    <property type="taxonomic scope" value="Eukaryota"/>
</dbReference>
<dbReference type="SUPFAM" id="SSF48452">
    <property type="entry name" value="TPR-like"/>
    <property type="match status" value="2"/>
</dbReference>
<dbReference type="EMBL" id="KE145370">
    <property type="protein sequence ID" value="EPE27045.1"/>
    <property type="molecule type" value="Genomic_DNA"/>
</dbReference>
<dbReference type="Proteomes" id="UP000016922">
    <property type="component" value="Unassembled WGS sequence"/>
</dbReference>
<sequence>MAETEAKDRIPTGPQFSEAVASFLYDSLNDATKSLVVRLKNPESRPSQDEDHTPPGSETGSDSPLSLFNVPHSRNKKFCGRVEALKELFAMWKPKAQNRIAIVGLGGIGKTELMIEFVYRLRDVSPKTQISWFKSEDLLTTPESNSSSTTGMQLDRWLKLEHNVDSLVVVDTADDFGKLLQKSEGDGNLLEELKAFSGSVIVMARNTQTGRQLAGPNGLCEVGELDEEASTKLLRGSLGPLAHSTSSELEEVAQLMVYLPLAILQVGKLITSAGMTVAQFLYLYKSSPSMKLRLFGKVDRFSNPDPRFSVTGQGVVDVRAFRSEFPDATRILFQLYYLGGDLVPLALFSATDPLDMLIIMFILKGHFFVAEVGSSGTYTLHPLVCLAMQNLFKSVRPETDKEDVVQERKWFEEIMITFSEWYPDAESEDRAWWRTCFAHILNDCDLQVNSLRLAIAKIHRKEAAYFKRRGGYLDALRMTSLAKDVLSVSSTAEHLGVLQDQIELLDILGRYREIKSALEIYPVDEEEQTVLWRKRIQARLDQAQGVDRYDSAITTFKLISDARDGPNNSKTDLLQSIDDYGWALMLKGCCQEASIKCRSALAGRTSSFGISHTDTLSSLRHLSCNLRLQGKYEEALQYAHQAIRGSEILLGTNHPTTLLAQITKCKILLATAVTTEDLDNLEALLVNSANHLTPIISDNHPVILTCRSDRALIKQRLGKYAAAEQMNRATLLSRESGPWEHSQRNPDTLTSKHQLTELLFLKEGAKAADLLSEEVCQLRTEVLTSGTLKEEDFHPDQLSSLHLRAMILSELGQHNEALEEISLVLEARLSLLGANHSDVYSTQTSKAEILRLQLPSETPKRTMMLNEIDSLNRTALDGLTQIFGSQHQSTLRALTHLALGRSERGKDGHEEAASLLGVAYIAYRNSVGDEHPETSWAKGRLADALGRVGKWDEGRRLWRECVGGWARAEGVGSYLYGRACGGLERFLARERDVMGREMVVIGKERVREVVRSGKVE</sequence>
<dbReference type="InterPro" id="IPR027417">
    <property type="entry name" value="P-loop_NTPase"/>
</dbReference>
<keyword evidence="2" id="KW-0378">Hydrolase</keyword>
<reference evidence="2 3" key="1">
    <citation type="journal article" date="2013" name="BMC Genomics">
        <title>Genomics-driven discovery of the pneumocandin biosynthetic gene cluster in the fungus Glarea lozoyensis.</title>
        <authorList>
            <person name="Chen L."/>
            <person name="Yue Q."/>
            <person name="Zhang X."/>
            <person name="Xiang M."/>
            <person name="Wang C."/>
            <person name="Li S."/>
            <person name="Che Y."/>
            <person name="Ortiz-Lopez F.J."/>
            <person name="Bills G.F."/>
            <person name="Liu X."/>
            <person name="An Z."/>
        </authorList>
    </citation>
    <scope>NUCLEOTIDE SEQUENCE [LARGE SCALE GENOMIC DNA]</scope>
    <source>
        <strain evidence="3">ATCC 20868 / MF5171</strain>
    </source>
</reference>
<dbReference type="AlphaFoldDB" id="S3CMT4"/>
<dbReference type="KEGG" id="glz:GLAREA_02959"/>
<dbReference type="Pfam" id="PF13374">
    <property type="entry name" value="TPR_10"/>
    <property type="match status" value="1"/>
</dbReference>
<keyword evidence="3" id="KW-1185">Reference proteome</keyword>
<dbReference type="GO" id="GO:0016787">
    <property type="term" value="F:hydrolase activity"/>
    <property type="evidence" value="ECO:0007669"/>
    <property type="project" value="UniProtKB-KW"/>
</dbReference>
<dbReference type="InterPro" id="IPR011990">
    <property type="entry name" value="TPR-like_helical_dom_sf"/>
</dbReference>
<dbReference type="RefSeq" id="XP_008086235.1">
    <property type="nucleotide sequence ID" value="XM_008088044.1"/>
</dbReference>
<organism evidence="2 3">
    <name type="scientific">Glarea lozoyensis (strain ATCC 20868 / MF5171)</name>
    <dbReference type="NCBI Taxonomy" id="1116229"/>
    <lineage>
        <taxon>Eukaryota</taxon>
        <taxon>Fungi</taxon>
        <taxon>Dikarya</taxon>
        <taxon>Ascomycota</taxon>
        <taxon>Pezizomycotina</taxon>
        <taxon>Leotiomycetes</taxon>
        <taxon>Helotiales</taxon>
        <taxon>Helotiaceae</taxon>
        <taxon>Glarea</taxon>
    </lineage>
</organism>
<evidence type="ECO:0000256" key="1">
    <source>
        <dbReference type="SAM" id="MobiDB-lite"/>
    </source>
</evidence>
<dbReference type="HOGENOM" id="CLU_291021_0_0_1"/>
<protein>
    <submittedName>
        <fullName evidence="2">p-loop containing nucleoside triphosphate hydrolase</fullName>
    </submittedName>
</protein>
<dbReference type="PANTHER" id="PTHR46082">
    <property type="entry name" value="ATP/GTP-BINDING PROTEIN-RELATED"/>
    <property type="match status" value="1"/>
</dbReference>
<evidence type="ECO:0000313" key="3">
    <source>
        <dbReference type="Proteomes" id="UP000016922"/>
    </source>
</evidence>
<dbReference type="GeneID" id="19462015"/>
<name>S3CMT4_GLAL2</name>
<dbReference type="PANTHER" id="PTHR46082:SF6">
    <property type="entry name" value="AAA+ ATPASE DOMAIN-CONTAINING PROTEIN-RELATED"/>
    <property type="match status" value="1"/>
</dbReference>
<dbReference type="OMA" id="MATHAVD"/>
<dbReference type="SUPFAM" id="SSF52540">
    <property type="entry name" value="P-loop containing nucleoside triphosphate hydrolases"/>
    <property type="match status" value="1"/>
</dbReference>
<dbReference type="Gene3D" id="1.25.40.10">
    <property type="entry name" value="Tetratricopeptide repeat domain"/>
    <property type="match status" value="3"/>
</dbReference>
<dbReference type="InterPro" id="IPR053137">
    <property type="entry name" value="NLR-like"/>
</dbReference>
<dbReference type="Gene3D" id="3.40.50.300">
    <property type="entry name" value="P-loop containing nucleotide triphosphate hydrolases"/>
    <property type="match status" value="1"/>
</dbReference>